<evidence type="ECO:0000313" key="2">
    <source>
        <dbReference type="Proteomes" id="UP000219338"/>
    </source>
</evidence>
<dbReference type="EMBL" id="FUEG01000022">
    <property type="protein sequence ID" value="SJL14097.1"/>
    <property type="molecule type" value="Genomic_DNA"/>
</dbReference>
<name>A0A284RZD1_ARMOS</name>
<sequence>MGINRLLALVPEAKHGIKVGTVVYILMRLQGSAKRNTIGSTPRVYILEMN</sequence>
<reference evidence="2" key="1">
    <citation type="journal article" date="2017" name="Nat. Ecol. Evol.">
        <title>Genome expansion and lineage-specific genetic innovations in the forest pathogenic fungi Armillaria.</title>
        <authorList>
            <person name="Sipos G."/>
            <person name="Prasanna A.N."/>
            <person name="Walter M.C."/>
            <person name="O'Connor E."/>
            <person name="Balint B."/>
            <person name="Krizsan K."/>
            <person name="Kiss B."/>
            <person name="Hess J."/>
            <person name="Varga T."/>
            <person name="Slot J."/>
            <person name="Riley R."/>
            <person name="Boka B."/>
            <person name="Rigling D."/>
            <person name="Barry K."/>
            <person name="Lee J."/>
            <person name="Mihaltcheva S."/>
            <person name="LaButti K."/>
            <person name="Lipzen A."/>
            <person name="Waldron R."/>
            <person name="Moloney N.M."/>
            <person name="Sperisen C."/>
            <person name="Kredics L."/>
            <person name="Vagvoelgyi C."/>
            <person name="Patrignani A."/>
            <person name="Fitzpatrick D."/>
            <person name="Nagy I."/>
            <person name="Doyle S."/>
            <person name="Anderson J.B."/>
            <person name="Grigoriev I.V."/>
            <person name="Gueldener U."/>
            <person name="Muensterkoetter M."/>
            <person name="Nagy L.G."/>
        </authorList>
    </citation>
    <scope>NUCLEOTIDE SEQUENCE [LARGE SCALE GENOMIC DNA]</scope>
    <source>
        <strain evidence="2">C18/9</strain>
    </source>
</reference>
<accession>A0A284RZD1</accession>
<dbReference type="AlphaFoldDB" id="A0A284RZD1"/>
<protein>
    <submittedName>
        <fullName evidence="1">Uncharacterized protein</fullName>
    </submittedName>
</protein>
<gene>
    <name evidence="1" type="ORF">ARMOST_17552</name>
</gene>
<evidence type="ECO:0000313" key="1">
    <source>
        <dbReference type="EMBL" id="SJL14097.1"/>
    </source>
</evidence>
<proteinExistence type="predicted"/>
<dbReference type="Proteomes" id="UP000219338">
    <property type="component" value="Unassembled WGS sequence"/>
</dbReference>
<organism evidence="1 2">
    <name type="scientific">Armillaria ostoyae</name>
    <name type="common">Armillaria root rot fungus</name>
    <dbReference type="NCBI Taxonomy" id="47428"/>
    <lineage>
        <taxon>Eukaryota</taxon>
        <taxon>Fungi</taxon>
        <taxon>Dikarya</taxon>
        <taxon>Basidiomycota</taxon>
        <taxon>Agaricomycotina</taxon>
        <taxon>Agaricomycetes</taxon>
        <taxon>Agaricomycetidae</taxon>
        <taxon>Agaricales</taxon>
        <taxon>Marasmiineae</taxon>
        <taxon>Physalacriaceae</taxon>
        <taxon>Armillaria</taxon>
    </lineage>
</organism>
<keyword evidence="2" id="KW-1185">Reference proteome</keyword>